<dbReference type="Proteomes" id="UP000198668">
    <property type="component" value="Unassembled WGS sequence"/>
</dbReference>
<sequence length="422" mass="45971">MNSWPKDKVFKSGQEFVDWLKTAYPNTVKNNIKEAHVHHTWSPNHSNTQSTLRLHQNMRKYHVGTNGWSDIAQHVTVGKDGKVVTGRPITKAPASATGHNGSSSWHPFMFETVGNFDIGHDKLAGKQLESVLAILHFFNVEKGKPIHLHNEFSSKTCPGTSISKAALIKEAKAYKPGKGGNVTVEGSGLKPSDTKPITVNSNSIRDYLVSIGESGSFEHRKELAEKRGITNYKGTAEQNLKLLDMLKAEHSGKSESKPSGGSIVDYLKAHNENGSFTNRKKLAAEYGIGNYSGTATQNTQLLEKMKAGKKQSATETIDVDGYWGKNTTKLLQEVLGTPVDGIISKQHKNAITTQIQGVTFGDGGSLVVKAMQKELGVTEDGNIGPATIRALQKRYGTPQDGKLSRPSLVVKAMQRALNQGKF</sequence>
<dbReference type="GO" id="GO:0008745">
    <property type="term" value="F:N-acetylmuramoyl-L-alanine amidase activity"/>
    <property type="evidence" value="ECO:0007669"/>
    <property type="project" value="InterPro"/>
</dbReference>
<proteinExistence type="predicted"/>
<dbReference type="InterPro" id="IPR036505">
    <property type="entry name" value="Amidase/PGRP_sf"/>
</dbReference>
<protein>
    <recommendedName>
        <fullName evidence="1">N-acetylmuramoyl-L-alanine amidase domain-containing protein</fullName>
    </recommendedName>
</protein>
<dbReference type="InterPro" id="IPR015510">
    <property type="entry name" value="PGRP"/>
</dbReference>
<evidence type="ECO:0000313" key="3">
    <source>
        <dbReference type="Proteomes" id="UP000198668"/>
    </source>
</evidence>
<dbReference type="RefSeq" id="WP_092092089.1">
    <property type="nucleotide sequence ID" value="NZ_FOQE01000012.1"/>
</dbReference>
<feature type="domain" description="N-acetylmuramoyl-L-alanine amidase" evidence="1">
    <location>
        <begin position="31"/>
        <end position="159"/>
    </location>
</feature>
<keyword evidence="3" id="KW-1185">Reference proteome</keyword>
<dbReference type="EMBL" id="FOQE01000012">
    <property type="protein sequence ID" value="SFH68495.1"/>
    <property type="molecule type" value="Genomic_DNA"/>
</dbReference>
<dbReference type="OrthoDB" id="2156809at2"/>
<dbReference type="SUPFAM" id="SSF158634">
    <property type="entry name" value="RPA2825-like"/>
    <property type="match status" value="2"/>
</dbReference>
<organism evidence="2 3">
    <name type="scientific">Pisciglobus halotolerans</name>
    <dbReference type="NCBI Taxonomy" id="745365"/>
    <lineage>
        <taxon>Bacteria</taxon>
        <taxon>Bacillati</taxon>
        <taxon>Bacillota</taxon>
        <taxon>Bacilli</taxon>
        <taxon>Lactobacillales</taxon>
        <taxon>Carnobacteriaceae</taxon>
    </lineage>
</organism>
<dbReference type="Gene3D" id="3.40.80.10">
    <property type="entry name" value="Peptidoglycan recognition protein-like"/>
    <property type="match status" value="1"/>
</dbReference>
<dbReference type="InterPro" id="IPR036366">
    <property type="entry name" value="PGBDSf"/>
</dbReference>
<dbReference type="Gene3D" id="1.10.101.10">
    <property type="entry name" value="PGBD-like superfamily/PGBD"/>
    <property type="match status" value="1"/>
</dbReference>
<dbReference type="PANTHER" id="PTHR11022:SF41">
    <property type="entry name" value="PEPTIDOGLYCAN-RECOGNITION PROTEIN LC-RELATED"/>
    <property type="match status" value="1"/>
</dbReference>
<name>A0A1I3C1R6_9LACT</name>
<evidence type="ECO:0000259" key="1">
    <source>
        <dbReference type="Pfam" id="PF01510"/>
    </source>
</evidence>
<dbReference type="CDD" id="cd06583">
    <property type="entry name" value="PGRP"/>
    <property type="match status" value="1"/>
</dbReference>
<reference evidence="2 3" key="1">
    <citation type="submission" date="2016-10" db="EMBL/GenBank/DDBJ databases">
        <authorList>
            <person name="de Groot N.N."/>
        </authorList>
    </citation>
    <scope>NUCLEOTIDE SEQUENCE [LARGE SCALE GENOMIC DNA]</scope>
    <source>
        <strain evidence="2 3">DSM 27630</strain>
    </source>
</reference>
<dbReference type="PANTHER" id="PTHR11022">
    <property type="entry name" value="PEPTIDOGLYCAN RECOGNITION PROTEIN"/>
    <property type="match status" value="1"/>
</dbReference>
<dbReference type="AlphaFoldDB" id="A0A1I3C1R6"/>
<accession>A0A1I3C1R6</accession>
<dbReference type="GO" id="GO:0009253">
    <property type="term" value="P:peptidoglycan catabolic process"/>
    <property type="evidence" value="ECO:0007669"/>
    <property type="project" value="InterPro"/>
</dbReference>
<dbReference type="InterPro" id="IPR002502">
    <property type="entry name" value="Amidase_domain"/>
</dbReference>
<gene>
    <name evidence="2" type="ORF">SAMN04489868_11224</name>
</gene>
<dbReference type="SUPFAM" id="SSF55846">
    <property type="entry name" value="N-acetylmuramoyl-L-alanine amidase-like"/>
    <property type="match status" value="1"/>
</dbReference>
<evidence type="ECO:0000313" key="2">
    <source>
        <dbReference type="EMBL" id="SFH68495.1"/>
    </source>
</evidence>
<dbReference type="Pfam" id="PF01510">
    <property type="entry name" value="Amidase_2"/>
    <property type="match status" value="1"/>
</dbReference>